<dbReference type="Proteomes" id="UP000024635">
    <property type="component" value="Unassembled WGS sequence"/>
</dbReference>
<evidence type="ECO:0000313" key="2">
    <source>
        <dbReference type="EMBL" id="EYC28536.1"/>
    </source>
</evidence>
<keyword evidence="3" id="KW-1185">Reference proteome</keyword>
<reference evidence="3" key="1">
    <citation type="journal article" date="2015" name="Nat. Genet.">
        <title>The genome and transcriptome of the zoonotic hookworm Ancylostoma ceylanicum identify infection-specific gene families.</title>
        <authorList>
            <person name="Schwarz E.M."/>
            <person name="Hu Y."/>
            <person name="Antoshechkin I."/>
            <person name="Miller M.M."/>
            <person name="Sternberg P.W."/>
            <person name="Aroian R.V."/>
        </authorList>
    </citation>
    <scope>NUCLEOTIDE SEQUENCE</scope>
    <source>
        <strain evidence="3">HY135</strain>
    </source>
</reference>
<name>A0A016VMN9_9BILA</name>
<accession>A0A016VMN9</accession>
<feature type="region of interest" description="Disordered" evidence="1">
    <location>
        <begin position="70"/>
        <end position="90"/>
    </location>
</feature>
<protein>
    <submittedName>
        <fullName evidence="2">Uncharacterized protein</fullName>
    </submittedName>
</protein>
<feature type="compositionally biased region" description="Low complexity" evidence="1">
    <location>
        <begin position="42"/>
        <end position="55"/>
    </location>
</feature>
<evidence type="ECO:0000313" key="3">
    <source>
        <dbReference type="Proteomes" id="UP000024635"/>
    </source>
</evidence>
<comment type="caution">
    <text evidence="2">The sequence shown here is derived from an EMBL/GenBank/DDBJ whole genome shotgun (WGS) entry which is preliminary data.</text>
</comment>
<dbReference type="EMBL" id="JARK01001343">
    <property type="protein sequence ID" value="EYC28536.1"/>
    <property type="molecule type" value="Genomic_DNA"/>
</dbReference>
<sequence length="90" mass="9901">MLPISWCRRSDFVPKLKNERKQKCMVTATRMRSVDRRQPLLADSASASRPSATASHASRLVFTLGHGLNGASAGQTSPVELHSSPKRRVD</sequence>
<gene>
    <name evidence="2" type="primary">Acey_s0007.g3275</name>
    <name evidence="2" type="ORF">Y032_0007g3275</name>
</gene>
<proteinExistence type="predicted"/>
<evidence type="ECO:0000256" key="1">
    <source>
        <dbReference type="SAM" id="MobiDB-lite"/>
    </source>
</evidence>
<dbReference type="AlphaFoldDB" id="A0A016VMN9"/>
<organism evidence="2 3">
    <name type="scientific">Ancylostoma ceylanicum</name>
    <dbReference type="NCBI Taxonomy" id="53326"/>
    <lineage>
        <taxon>Eukaryota</taxon>
        <taxon>Metazoa</taxon>
        <taxon>Ecdysozoa</taxon>
        <taxon>Nematoda</taxon>
        <taxon>Chromadorea</taxon>
        <taxon>Rhabditida</taxon>
        <taxon>Rhabditina</taxon>
        <taxon>Rhabditomorpha</taxon>
        <taxon>Strongyloidea</taxon>
        <taxon>Ancylostomatidae</taxon>
        <taxon>Ancylostomatinae</taxon>
        <taxon>Ancylostoma</taxon>
    </lineage>
</organism>
<feature type="region of interest" description="Disordered" evidence="1">
    <location>
        <begin position="28"/>
        <end position="55"/>
    </location>
</feature>